<dbReference type="EMBL" id="FLRI01000255">
    <property type="protein sequence ID" value="SBT83929.1"/>
    <property type="molecule type" value="Genomic_DNA"/>
</dbReference>
<dbReference type="Pfam" id="PF05795">
    <property type="entry name" value="Plasmodium_Vir"/>
    <property type="match status" value="2"/>
</dbReference>
<dbReference type="VEuPathDB" id="PlasmoDB:POWCR01_000148600"/>
<evidence type="ECO:0000313" key="2">
    <source>
        <dbReference type="Proteomes" id="UP000242942"/>
    </source>
</evidence>
<proteinExistence type="predicted"/>
<gene>
    <name evidence="1" type="primary">PocGH01_00034300</name>
    <name evidence="1" type="ORF">POCGH01_00034300</name>
</gene>
<accession>A0A1D3JDS3</accession>
<dbReference type="InterPro" id="IPR008780">
    <property type="entry name" value="Plasmodium_Vir"/>
</dbReference>
<dbReference type="Proteomes" id="UP000242942">
    <property type="component" value="Unassembled WGS sequence"/>
</dbReference>
<sequence>MNPTANNNYNAAALSNRYKEKLDSYENSTEMNNVAGCNGFHNEYLNAKDNQNKICEAVISFLSHLQKETDPIYRDSGCKYLYYWLYTHVISNQKTIENTLNMYKKLYDIYNQNHGGSDVLTNCINGMNEHTSDKLVKLTNIYNKLDNFYDGITTPIPKENCNSGISELYATYLDECKKGYDDDFCDELKIFRKKHNFIIERVLSCEGKQYLLPPVERFDTVSKTIVPFTLLSVTSFILPVLYKFTALGPWIRHQLGKNRNVWNNMNEEPDQLAYSYEIENDNSSMQDYNIAYNSS</sequence>
<protein>
    <submittedName>
        <fullName evidence="1">PIR protein</fullName>
    </submittedName>
</protein>
<name>A0A1D3JDS3_PLAOA</name>
<keyword evidence="2" id="KW-1185">Reference proteome</keyword>
<organism evidence="1 2">
    <name type="scientific">Plasmodium ovale</name>
    <name type="common">malaria parasite P. ovale</name>
    <dbReference type="NCBI Taxonomy" id="36330"/>
    <lineage>
        <taxon>Eukaryota</taxon>
        <taxon>Sar</taxon>
        <taxon>Alveolata</taxon>
        <taxon>Apicomplexa</taxon>
        <taxon>Aconoidasida</taxon>
        <taxon>Haemosporida</taxon>
        <taxon>Plasmodiidae</taxon>
        <taxon>Plasmodium</taxon>
        <taxon>Plasmodium (Plasmodium)</taxon>
    </lineage>
</organism>
<dbReference type="OrthoDB" id="10306738at2759"/>
<reference evidence="1 2" key="1">
    <citation type="submission" date="2016-06" db="EMBL/GenBank/DDBJ databases">
        <authorList>
            <consortium name="Pathogen Informatics"/>
        </authorList>
    </citation>
    <scope>NUCLEOTIDE SEQUENCE [LARGE SCALE GENOMIC DNA]</scope>
    <source>
        <strain evidence="1">PocGH01</strain>
    </source>
</reference>
<dbReference type="AlphaFoldDB" id="A0A1D3JDS3"/>
<evidence type="ECO:0000313" key="1">
    <source>
        <dbReference type="EMBL" id="SBT83929.1"/>
    </source>
</evidence>
<dbReference type="VEuPathDB" id="PlasmoDB:PocGH01_00034300"/>